<comment type="caution">
    <text evidence="1">The sequence shown here is derived from an EMBL/GenBank/DDBJ whole genome shotgun (WGS) entry which is preliminary data.</text>
</comment>
<dbReference type="Proteomes" id="UP001162992">
    <property type="component" value="Chromosome 7"/>
</dbReference>
<keyword evidence="2" id="KW-1185">Reference proteome</keyword>
<dbReference type="EMBL" id="CM055098">
    <property type="protein sequence ID" value="KAJ7549153.1"/>
    <property type="molecule type" value="Genomic_DNA"/>
</dbReference>
<organism evidence="1 2">
    <name type="scientific">Diphasiastrum complanatum</name>
    <name type="common">Issler's clubmoss</name>
    <name type="synonym">Lycopodium complanatum</name>
    <dbReference type="NCBI Taxonomy" id="34168"/>
    <lineage>
        <taxon>Eukaryota</taxon>
        <taxon>Viridiplantae</taxon>
        <taxon>Streptophyta</taxon>
        <taxon>Embryophyta</taxon>
        <taxon>Tracheophyta</taxon>
        <taxon>Lycopodiopsida</taxon>
        <taxon>Lycopodiales</taxon>
        <taxon>Lycopodiaceae</taxon>
        <taxon>Lycopodioideae</taxon>
        <taxon>Diphasiastrum</taxon>
    </lineage>
</organism>
<gene>
    <name evidence="1" type="ORF">O6H91_07G042700</name>
</gene>
<evidence type="ECO:0000313" key="2">
    <source>
        <dbReference type="Proteomes" id="UP001162992"/>
    </source>
</evidence>
<reference evidence="2" key="1">
    <citation type="journal article" date="2024" name="Proc. Natl. Acad. Sci. U.S.A.">
        <title>Extraordinary preservation of gene collinearity over three hundred million years revealed in homosporous lycophytes.</title>
        <authorList>
            <person name="Li C."/>
            <person name="Wickell D."/>
            <person name="Kuo L.Y."/>
            <person name="Chen X."/>
            <person name="Nie B."/>
            <person name="Liao X."/>
            <person name="Peng D."/>
            <person name="Ji J."/>
            <person name="Jenkins J."/>
            <person name="Williams M."/>
            <person name="Shu S."/>
            <person name="Plott C."/>
            <person name="Barry K."/>
            <person name="Rajasekar S."/>
            <person name="Grimwood J."/>
            <person name="Han X."/>
            <person name="Sun S."/>
            <person name="Hou Z."/>
            <person name="He W."/>
            <person name="Dai G."/>
            <person name="Sun C."/>
            <person name="Schmutz J."/>
            <person name="Leebens-Mack J.H."/>
            <person name="Li F.W."/>
            <person name="Wang L."/>
        </authorList>
    </citation>
    <scope>NUCLEOTIDE SEQUENCE [LARGE SCALE GENOMIC DNA]</scope>
    <source>
        <strain evidence="2">cv. PW_Plant_1</strain>
    </source>
</reference>
<protein>
    <submittedName>
        <fullName evidence="1">Uncharacterized protein</fullName>
    </submittedName>
</protein>
<proteinExistence type="predicted"/>
<evidence type="ECO:0000313" key="1">
    <source>
        <dbReference type="EMBL" id="KAJ7549153.1"/>
    </source>
</evidence>
<name>A0ACC2D4I9_DIPCM</name>
<accession>A0ACC2D4I9</accession>
<sequence length="138" mass="15063">MQIPCTGARHPLSLHPLLHVRKSMACSMQSVKAMTTTKAFAILPPQKPGPQRGCSKRPSILSKPNGFLSQGGIKKTQAAVQCIVSETRQLCNRSLKGASKGKHNQSLKCEISFFFGGKDILSHPGLKLTHPQLWECCK</sequence>